<dbReference type="PATRIC" id="fig|298794.3.peg.2927"/>
<dbReference type="AlphaFoldDB" id="A0A0J6T4G0"/>
<accession>A0A0J6T4G0</accession>
<evidence type="ECO:0000256" key="1">
    <source>
        <dbReference type="SAM" id="MobiDB-lite"/>
    </source>
</evidence>
<evidence type="ECO:0000313" key="2">
    <source>
        <dbReference type="EMBL" id="KMO42330.1"/>
    </source>
</evidence>
<evidence type="ECO:0008006" key="4">
    <source>
        <dbReference type="Google" id="ProtNLM"/>
    </source>
</evidence>
<proteinExistence type="predicted"/>
<dbReference type="OrthoDB" id="7999457at2"/>
<keyword evidence="3" id="KW-1185">Reference proteome</keyword>
<feature type="compositionally biased region" description="Basic and acidic residues" evidence="1">
    <location>
        <begin position="72"/>
        <end position="82"/>
    </location>
</feature>
<gene>
    <name evidence="2" type="ORF">VQ02_03060</name>
</gene>
<name>A0A0J6T4G0_9HYPH</name>
<comment type="caution">
    <text evidence="2">The sequence shown here is derived from an EMBL/GenBank/DDBJ whole genome shotgun (WGS) entry which is preliminary data.</text>
</comment>
<reference evidence="2 3" key="1">
    <citation type="submission" date="2015-03" db="EMBL/GenBank/DDBJ databases">
        <title>Genome sequencing of Methylobacterium variabile DSM 16961.</title>
        <authorList>
            <person name="Chaudhry V."/>
            <person name="Patil P.B."/>
        </authorList>
    </citation>
    <scope>NUCLEOTIDE SEQUENCE [LARGE SCALE GENOMIC DNA]</scope>
    <source>
        <strain evidence="2 3">DSM 16961</strain>
    </source>
</reference>
<organism evidence="2 3">
    <name type="scientific">Methylobacterium variabile</name>
    <dbReference type="NCBI Taxonomy" id="298794"/>
    <lineage>
        <taxon>Bacteria</taxon>
        <taxon>Pseudomonadati</taxon>
        <taxon>Pseudomonadota</taxon>
        <taxon>Alphaproteobacteria</taxon>
        <taxon>Hyphomicrobiales</taxon>
        <taxon>Methylobacteriaceae</taxon>
        <taxon>Methylobacterium</taxon>
    </lineage>
</organism>
<dbReference type="EMBL" id="LABY01000020">
    <property type="protein sequence ID" value="KMO42330.1"/>
    <property type="molecule type" value="Genomic_DNA"/>
</dbReference>
<dbReference type="Proteomes" id="UP000035955">
    <property type="component" value="Unassembled WGS sequence"/>
</dbReference>
<feature type="compositionally biased region" description="Polar residues" evidence="1">
    <location>
        <begin position="27"/>
        <end position="38"/>
    </location>
</feature>
<evidence type="ECO:0000313" key="3">
    <source>
        <dbReference type="Proteomes" id="UP000035955"/>
    </source>
</evidence>
<protein>
    <recommendedName>
        <fullName evidence="4">Flagellar protein FlaG</fullName>
    </recommendedName>
</protein>
<feature type="region of interest" description="Disordered" evidence="1">
    <location>
        <begin position="17"/>
        <end position="82"/>
    </location>
</feature>
<sequence length="133" mass="14051">MREDFVVIEISSPAAAYPPAAVEPAVRNTTSRSPQASASPPLEPAVTLDLSPEARKPAGQTAEPPPESSEVGSDRALYRRDPDSRQIVFQVVGPDGSVVEQLPSEAVLRARTYARKAQAARTAEIGTSVARSA</sequence>